<dbReference type="Pfam" id="PF07398">
    <property type="entry name" value="MDMPI_C"/>
    <property type="match status" value="1"/>
</dbReference>
<evidence type="ECO:0000259" key="2">
    <source>
        <dbReference type="Pfam" id="PF11716"/>
    </source>
</evidence>
<dbReference type="InterPro" id="IPR024344">
    <property type="entry name" value="MDMPI_metal-binding"/>
</dbReference>
<dbReference type="InterPro" id="IPR010872">
    <property type="entry name" value="MDMPI_C-term_domain"/>
</dbReference>
<evidence type="ECO:0000313" key="4">
    <source>
        <dbReference type="Proteomes" id="UP000222531"/>
    </source>
</evidence>
<dbReference type="NCBIfam" id="TIGR03083">
    <property type="entry name" value="maleylpyruvate isomerase family mycothiol-dependent enzyme"/>
    <property type="match status" value="1"/>
</dbReference>
<dbReference type="Pfam" id="PF11716">
    <property type="entry name" value="MDMPI_N"/>
    <property type="match status" value="1"/>
</dbReference>
<dbReference type="GO" id="GO:0005886">
    <property type="term" value="C:plasma membrane"/>
    <property type="evidence" value="ECO:0007669"/>
    <property type="project" value="TreeGrafter"/>
</dbReference>
<organism evidence="3 4">
    <name type="scientific">Streptomyces cinnamoneus</name>
    <name type="common">Streptoverticillium cinnamoneum</name>
    <dbReference type="NCBI Taxonomy" id="53446"/>
    <lineage>
        <taxon>Bacteria</taxon>
        <taxon>Bacillati</taxon>
        <taxon>Actinomycetota</taxon>
        <taxon>Actinomycetes</taxon>
        <taxon>Kitasatosporales</taxon>
        <taxon>Streptomycetaceae</taxon>
        <taxon>Streptomyces</taxon>
        <taxon>Streptomyces cinnamoneus group</taxon>
    </lineage>
</organism>
<name>A0A2G1XNG6_STRCJ</name>
<dbReference type="PANTHER" id="PTHR40758:SF1">
    <property type="entry name" value="CONSERVED PROTEIN"/>
    <property type="match status" value="1"/>
</dbReference>
<dbReference type="RefSeq" id="WP_099198027.1">
    <property type="nucleotide sequence ID" value="NZ_JBIRXA010000002.1"/>
</dbReference>
<dbReference type="EMBL" id="NHZO01000072">
    <property type="protein sequence ID" value="PHQ52721.1"/>
    <property type="molecule type" value="Genomic_DNA"/>
</dbReference>
<proteinExistence type="predicted"/>
<gene>
    <name evidence="3" type="ORF">BLA24_05455</name>
</gene>
<feature type="domain" description="MDMPI C-terminal" evidence="1">
    <location>
        <begin position="149"/>
        <end position="252"/>
    </location>
</feature>
<accession>A0A2G1XNG6</accession>
<evidence type="ECO:0000313" key="3">
    <source>
        <dbReference type="EMBL" id="PHQ52721.1"/>
    </source>
</evidence>
<keyword evidence="4" id="KW-1185">Reference proteome</keyword>
<dbReference type="SUPFAM" id="SSF109854">
    <property type="entry name" value="DinB/YfiT-like putative metalloenzymes"/>
    <property type="match status" value="1"/>
</dbReference>
<comment type="caution">
    <text evidence="3">The sequence shown here is derived from an EMBL/GenBank/DDBJ whole genome shotgun (WGS) entry which is preliminary data.</text>
</comment>
<sequence>MTPLSFERYCAEILTQTDLLRSHAQGADPQLPVPTCPGWNLSQLLWHVGGAHRWVETIVRTRAQGPVPDDLVNDQGHTDEDPDALDTWLAEGSAALARALRAAGPGTAVWTVVPDEPLLFWARRMTHETVVHRADAALTVGAEYAVEGDVASDALDEWMRFSTMPEAYAPRPGEPALLGPGRTLHFRATDTPPEARGDWLVDLTGEAPAWHRAPGEAAVTLRGPLTDLLLHVYGRPPATGSLDIDGDGGLLDLWRRRAGFWLEE</sequence>
<dbReference type="Proteomes" id="UP000222531">
    <property type="component" value="Unassembled WGS sequence"/>
</dbReference>
<protein>
    <submittedName>
        <fullName evidence="3">Uncharacterized protein</fullName>
    </submittedName>
</protein>
<dbReference type="PANTHER" id="PTHR40758">
    <property type="entry name" value="CONSERVED PROTEIN"/>
    <property type="match status" value="1"/>
</dbReference>
<reference evidence="3 4" key="1">
    <citation type="journal article" date="2017" name="Biochemistry">
        <title>Identification of the Biosynthetic Pathway for the Antibiotic Bicyclomycin.</title>
        <authorList>
            <person name="Patteson J."/>
            <person name="Cai W."/>
            <person name="Johnson R.A."/>
            <person name="Santa Maria K."/>
            <person name="Li B."/>
        </authorList>
    </citation>
    <scope>NUCLEOTIDE SEQUENCE [LARGE SCALE GENOMIC DNA]</scope>
    <source>
        <strain evidence="3 4">ATCC 21532</strain>
    </source>
</reference>
<dbReference type="OrthoDB" id="3671213at2"/>
<evidence type="ECO:0000259" key="1">
    <source>
        <dbReference type="Pfam" id="PF07398"/>
    </source>
</evidence>
<dbReference type="InterPro" id="IPR017517">
    <property type="entry name" value="Maleyloyr_isom"/>
</dbReference>
<feature type="domain" description="Mycothiol-dependent maleylpyruvate isomerase metal-binding" evidence="2">
    <location>
        <begin position="12"/>
        <end position="137"/>
    </location>
</feature>
<dbReference type="AlphaFoldDB" id="A0A2G1XNG6"/>
<dbReference type="GO" id="GO:0046872">
    <property type="term" value="F:metal ion binding"/>
    <property type="evidence" value="ECO:0007669"/>
    <property type="project" value="InterPro"/>
</dbReference>
<dbReference type="InterPro" id="IPR034660">
    <property type="entry name" value="DinB/YfiT-like"/>
</dbReference>